<name>A0ABN2IUZ7_9ACTN</name>
<sequence length="182" mass="20161">MSVVTEARYRRTTRDLTTSQADVLDALTEAQGAIEDRLGRPLEYLARMEQVFVYEGGQVFPRATPVDMTQPYSVSGINIFDDAFLNGGYYYDRPSRATVTYTGGWTQQTLPSRLSRAVCLTARHLLDASETPAGLRSAAVGDASVTYDGPTEIDLPPGVWASIKKYAYRELIPVRGAWSYAY</sequence>
<proteinExistence type="predicted"/>
<dbReference type="Proteomes" id="UP001500618">
    <property type="component" value="Unassembled WGS sequence"/>
</dbReference>
<keyword evidence="2" id="KW-1185">Reference proteome</keyword>
<accession>A0ABN2IUZ7</accession>
<gene>
    <name evidence="1" type="ORF">GCM10009765_71840</name>
</gene>
<evidence type="ECO:0000313" key="1">
    <source>
        <dbReference type="EMBL" id="GAA1712366.1"/>
    </source>
</evidence>
<dbReference type="EMBL" id="BAAANY010000038">
    <property type="protein sequence ID" value="GAA1712366.1"/>
    <property type="molecule type" value="Genomic_DNA"/>
</dbReference>
<dbReference type="RefSeq" id="WP_163567115.1">
    <property type="nucleotide sequence ID" value="NZ_BAAANY010000038.1"/>
</dbReference>
<evidence type="ECO:0000313" key="2">
    <source>
        <dbReference type="Proteomes" id="UP001500618"/>
    </source>
</evidence>
<comment type="caution">
    <text evidence="1">The sequence shown here is derived from an EMBL/GenBank/DDBJ whole genome shotgun (WGS) entry which is preliminary data.</text>
</comment>
<protein>
    <submittedName>
        <fullName evidence="1">Uncharacterized protein</fullName>
    </submittedName>
</protein>
<reference evidence="1 2" key="1">
    <citation type="journal article" date="2019" name="Int. J. Syst. Evol. Microbiol.">
        <title>The Global Catalogue of Microorganisms (GCM) 10K type strain sequencing project: providing services to taxonomists for standard genome sequencing and annotation.</title>
        <authorList>
            <consortium name="The Broad Institute Genomics Platform"/>
            <consortium name="The Broad Institute Genome Sequencing Center for Infectious Disease"/>
            <person name="Wu L."/>
            <person name="Ma J."/>
        </authorList>
    </citation>
    <scope>NUCLEOTIDE SEQUENCE [LARGE SCALE GENOMIC DNA]</scope>
    <source>
        <strain evidence="1 2">JCM 14718</strain>
    </source>
</reference>
<organism evidence="1 2">
    <name type="scientific">Fodinicola feengrottensis</name>
    <dbReference type="NCBI Taxonomy" id="435914"/>
    <lineage>
        <taxon>Bacteria</taxon>
        <taxon>Bacillati</taxon>
        <taxon>Actinomycetota</taxon>
        <taxon>Actinomycetes</taxon>
        <taxon>Mycobacteriales</taxon>
        <taxon>Fodinicola</taxon>
    </lineage>
</organism>